<accession>A0ABZ2T0T9</accession>
<organism evidence="1 2">
    <name type="scientific">Candidatus Enterococcus lemimoniae</name>
    <dbReference type="NCBI Taxonomy" id="1834167"/>
    <lineage>
        <taxon>Bacteria</taxon>
        <taxon>Bacillati</taxon>
        <taxon>Bacillota</taxon>
        <taxon>Bacilli</taxon>
        <taxon>Lactobacillales</taxon>
        <taxon>Enterococcaceae</taxon>
        <taxon>Enterococcus</taxon>
    </lineage>
</organism>
<proteinExistence type="predicted"/>
<dbReference type="Proteomes" id="UP000195080">
    <property type="component" value="Chromosome"/>
</dbReference>
<evidence type="ECO:0000313" key="1">
    <source>
        <dbReference type="EMBL" id="WYJ85012.1"/>
    </source>
</evidence>
<name>A0ABZ2T0T9_9ENTE</name>
<evidence type="ECO:0000313" key="2">
    <source>
        <dbReference type="Proteomes" id="UP000195080"/>
    </source>
</evidence>
<keyword evidence="2" id="KW-1185">Reference proteome</keyword>
<reference evidence="2" key="1">
    <citation type="submission" date="2017-05" db="EMBL/GenBank/DDBJ databases">
        <title>The Genome Sequence of EEnterococcus faecalis 9F2_4866.</title>
        <authorList>
            <consortium name="The Broad Institute Genomics Platform"/>
            <consortium name="The Broad Institute Genomic Center for Infectious Diseases"/>
            <person name="Earl A."/>
            <person name="Manson A."/>
            <person name="Schwartman J."/>
            <person name="Gilmore M."/>
            <person name="Abouelleil A."/>
            <person name="Cao P."/>
            <person name="Chapman S."/>
            <person name="Cusick C."/>
            <person name="Shea T."/>
            <person name="Young S."/>
            <person name="Neafsey D."/>
            <person name="Nusbaum C."/>
            <person name="Birren B."/>
        </authorList>
    </citation>
    <scope>NUCLEOTIDE SEQUENCE [LARGE SCALE GENOMIC DNA]</scope>
    <source>
        <strain evidence="2">12C11_DIV0727</strain>
    </source>
</reference>
<dbReference type="EMBL" id="CP147248">
    <property type="protein sequence ID" value="WYJ85012.1"/>
    <property type="molecule type" value="Genomic_DNA"/>
</dbReference>
<protein>
    <submittedName>
        <fullName evidence="1">Uncharacterized protein</fullName>
    </submittedName>
</protein>
<sequence>MKKSRGKNPTFLILSLLVPWRFINTWYYLLEGTLFISRYYVNEKSRTFKKELLEIDVENIDKIGFSGDFGNQPIEPMIQGYYGSYKS</sequence>
<gene>
    <name evidence="1" type="ORF">A5866_000070</name>
</gene>
<dbReference type="RefSeq" id="WP_086444705.1">
    <property type="nucleotide sequence ID" value="NZ_CP147248.1"/>
</dbReference>